<keyword evidence="4" id="KW-1185">Reference proteome</keyword>
<dbReference type="EMBL" id="QVLX01000002">
    <property type="protein sequence ID" value="RGE89010.1"/>
    <property type="molecule type" value="Genomic_DNA"/>
</dbReference>
<organism evidence="3 4">
    <name type="scientific">Sellimonas intestinalis</name>
    <dbReference type="NCBI Taxonomy" id="1653434"/>
    <lineage>
        <taxon>Bacteria</taxon>
        <taxon>Bacillati</taxon>
        <taxon>Bacillota</taxon>
        <taxon>Clostridia</taxon>
        <taxon>Lachnospirales</taxon>
        <taxon>Lachnospiraceae</taxon>
        <taxon>Sellimonas</taxon>
    </lineage>
</organism>
<sequence>MNASVAIQSLPDAANDEELIRIVDEVIAYIKSTGLNYYVGPFETTIEGDYDELMDIVKECQHIAVRAGAPHVAAYIKVSYRPEGDVLSIEKKVSKHHE</sequence>
<feature type="domain" description="Thiamine-binding protein" evidence="2">
    <location>
        <begin position="5"/>
        <end position="96"/>
    </location>
</feature>
<dbReference type="GO" id="GO:0005829">
    <property type="term" value="C:cytosol"/>
    <property type="evidence" value="ECO:0007669"/>
    <property type="project" value="TreeGrafter"/>
</dbReference>
<dbReference type="InterPro" id="IPR002767">
    <property type="entry name" value="Thiamine_BP"/>
</dbReference>
<proteinExistence type="inferred from homology"/>
<evidence type="ECO:0000313" key="3">
    <source>
        <dbReference type="EMBL" id="RGE89010.1"/>
    </source>
</evidence>
<dbReference type="Pfam" id="PF01910">
    <property type="entry name" value="Thiamine_BP"/>
    <property type="match status" value="1"/>
</dbReference>
<dbReference type="Gene3D" id="3.30.70.930">
    <property type="match status" value="1"/>
</dbReference>
<reference evidence="3 4" key="1">
    <citation type="submission" date="2018-08" db="EMBL/GenBank/DDBJ databases">
        <title>A genome reference for cultivated species of the human gut microbiota.</title>
        <authorList>
            <person name="Zou Y."/>
            <person name="Xue W."/>
            <person name="Luo G."/>
        </authorList>
    </citation>
    <scope>NUCLEOTIDE SEQUENCE [LARGE SCALE GENOMIC DNA]</scope>
    <source>
        <strain evidence="3 4">AF37-2AT</strain>
    </source>
</reference>
<accession>A0A3E3K4R0</accession>
<comment type="similarity">
    <text evidence="1">Belongs to the UPF0045 family.</text>
</comment>
<dbReference type="RefSeq" id="WP_048620836.1">
    <property type="nucleotide sequence ID" value="NZ_CALBAT010000021.1"/>
</dbReference>
<dbReference type="InterPro" id="IPR051614">
    <property type="entry name" value="UPF0045_domain"/>
</dbReference>
<dbReference type="InterPro" id="IPR029756">
    <property type="entry name" value="MTH1187/YkoF-like"/>
</dbReference>
<gene>
    <name evidence="3" type="ORF">DW016_05805</name>
</gene>
<dbReference type="GeneID" id="97193673"/>
<protein>
    <submittedName>
        <fullName evidence="3">Thiamine-binding protein</fullName>
    </submittedName>
</protein>
<evidence type="ECO:0000256" key="1">
    <source>
        <dbReference type="ARBA" id="ARBA00010272"/>
    </source>
</evidence>
<dbReference type="AlphaFoldDB" id="A0A3E3K4R0"/>
<dbReference type="PANTHER" id="PTHR33777:SF1">
    <property type="entry name" value="UPF0045 PROTEIN ECM15"/>
    <property type="match status" value="1"/>
</dbReference>
<evidence type="ECO:0000259" key="2">
    <source>
        <dbReference type="Pfam" id="PF01910"/>
    </source>
</evidence>
<dbReference type="OrthoDB" id="5886358at2"/>
<dbReference type="Proteomes" id="UP000261080">
    <property type="component" value="Unassembled WGS sequence"/>
</dbReference>
<dbReference type="PANTHER" id="PTHR33777">
    <property type="entry name" value="UPF0045 PROTEIN ECM15"/>
    <property type="match status" value="1"/>
</dbReference>
<name>A0A3E3K4R0_9FIRM</name>
<comment type="caution">
    <text evidence="3">The sequence shown here is derived from an EMBL/GenBank/DDBJ whole genome shotgun (WGS) entry which is preliminary data.</text>
</comment>
<dbReference type="SUPFAM" id="SSF89957">
    <property type="entry name" value="MTH1187/YkoF-like"/>
    <property type="match status" value="1"/>
</dbReference>
<evidence type="ECO:0000313" key="4">
    <source>
        <dbReference type="Proteomes" id="UP000261080"/>
    </source>
</evidence>